<dbReference type="RefSeq" id="WP_164217022.1">
    <property type="nucleotide sequence ID" value="NZ_JAAGMS010000084.1"/>
</dbReference>
<protein>
    <submittedName>
        <fullName evidence="1">Uncharacterized protein</fullName>
    </submittedName>
</protein>
<dbReference type="AlphaFoldDB" id="A0A7K3R724"/>
<gene>
    <name evidence="1" type="ORF">G3I58_08255</name>
</gene>
<comment type="caution">
    <text evidence="1">The sequence shown here is derived from an EMBL/GenBank/DDBJ whole genome shotgun (WGS) entry which is preliminary data.</text>
</comment>
<accession>A0A7K3R724</accession>
<evidence type="ECO:0000313" key="2">
    <source>
        <dbReference type="Proteomes" id="UP000470951"/>
    </source>
</evidence>
<sequence length="151" mass="16924">MPATLLAPRTSPGSSAERVVLMALRMTGAERTVALYASDMPTGFIWSRGVTPQVIAWVMQGVERLGFDDVYRSGIEVQYYRVLRLTGQVPAETRRWLRGRFPDRARLGCVERADAMLTFRLGDHEPVSGFVGDYTFRVYRAYGDDADEVGV</sequence>
<evidence type="ECO:0000313" key="1">
    <source>
        <dbReference type="EMBL" id="NEB97979.1"/>
    </source>
</evidence>
<name>A0A7K3R724_STRAQ</name>
<dbReference type="EMBL" id="JAAGMS010000084">
    <property type="protein sequence ID" value="NEB97979.1"/>
    <property type="molecule type" value="Genomic_DNA"/>
</dbReference>
<reference evidence="1 2" key="1">
    <citation type="submission" date="2020-01" db="EMBL/GenBank/DDBJ databases">
        <title>Insect and environment-associated Actinomycetes.</title>
        <authorList>
            <person name="Currrie C."/>
            <person name="Chevrette M."/>
            <person name="Carlson C."/>
            <person name="Stubbendieck R."/>
            <person name="Wendt-Pienkowski E."/>
        </authorList>
    </citation>
    <scope>NUCLEOTIDE SEQUENCE [LARGE SCALE GENOMIC DNA]</scope>
    <source>
        <strain evidence="1 2">SID7903</strain>
    </source>
</reference>
<dbReference type="Proteomes" id="UP000470951">
    <property type="component" value="Unassembled WGS sequence"/>
</dbReference>
<organism evidence="1 2">
    <name type="scientific">Streptomyces anulatus</name>
    <name type="common">Streptomyces chrysomallus</name>
    <dbReference type="NCBI Taxonomy" id="1892"/>
    <lineage>
        <taxon>Bacteria</taxon>
        <taxon>Bacillati</taxon>
        <taxon>Actinomycetota</taxon>
        <taxon>Actinomycetes</taxon>
        <taxon>Kitasatosporales</taxon>
        <taxon>Streptomycetaceae</taxon>
        <taxon>Streptomyces</taxon>
    </lineage>
</organism>
<proteinExistence type="predicted"/>